<evidence type="ECO:0000313" key="2">
    <source>
        <dbReference type="Proteomes" id="UP000250266"/>
    </source>
</evidence>
<dbReference type="Proteomes" id="UP000250266">
    <property type="component" value="Unassembled WGS sequence"/>
</dbReference>
<dbReference type="OrthoDB" id="3938867at2759"/>
<reference evidence="1 2" key="1">
    <citation type="journal article" date="2016" name="Nat. Commun.">
        <title>Ectomycorrhizal ecology is imprinted in the genome of the dominant symbiotic fungus Cenococcum geophilum.</title>
        <authorList>
            <consortium name="DOE Joint Genome Institute"/>
            <person name="Peter M."/>
            <person name="Kohler A."/>
            <person name="Ohm R.A."/>
            <person name="Kuo A."/>
            <person name="Krutzmann J."/>
            <person name="Morin E."/>
            <person name="Arend M."/>
            <person name="Barry K.W."/>
            <person name="Binder M."/>
            <person name="Choi C."/>
            <person name="Clum A."/>
            <person name="Copeland A."/>
            <person name="Grisel N."/>
            <person name="Haridas S."/>
            <person name="Kipfer T."/>
            <person name="LaButti K."/>
            <person name="Lindquist E."/>
            <person name="Lipzen A."/>
            <person name="Maire R."/>
            <person name="Meier B."/>
            <person name="Mihaltcheva S."/>
            <person name="Molinier V."/>
            <person name="Murat C."/>
            <person name="Poggeler S."/>
            <person name="Quandt C.A."/>
            <person name="Sperisen C."/>
            <person name="Tritt A."/>
            <person name="Tisserant E."/>
            <person name="Crous P.W."/>
            <person name="Henrissat B."/>
            <person name="Nehls U."/>
            <person name="Egli S."/>
            <person name="Spatafora J.W."/>
            <person name="Grigoriev I.V."/>
            <person name="Martin F.M."/>
        </authorList>
    </citation>
    <scope>NUCLEOTIDE SEQUENCE [LARGE SCALE GENOMIC DNA]</scope>
    <source>
        <strain evidence="1 2">CBS 459.81</strain>
    </source>
</reference>
<dbReference type="EMBL" id="KV745289">
    <property type="protein sequence ID" value="OCK75657.1"/>
    <property type="molecule type" value="Genomic_DNA"/>
</dbReference>
<accession>A0A8E2E1J9</accession>
<proteinExistence type="predicted"/>
<evidence type="ECO:0000313" key="1">
    <source>
        <dbReference type="EMBL" id="OCK75657.1"/>
    </source>
</evidence>
<dbReference type="AlphaFoldDB" id="A0A8E2E1J9"/>
<sequence>MGTNGLLGFIIAGRRRASYNHYDSYPTGLGENIMKFILGLNAEQKAIMVQRLQQVFYPVQPDPSIYDIRPPLTCLDHLVRLTDLQTDSRAARAVLQGRLLSARGIQR</sequence>
<keyword evidence="2" id="KW-1185">Reference proteome</keyword>
<gene>
    <name evidence="1" type="ORF">K432DRAFT_408824</name>
</gene>
<name>A0A8E2E1J9_9PEZI</name>
<protein>
    <submittedName>
        <fullName evidence="1">Uncharacterized protein</fullName>
    </submittedName>
</protein>
<organism evidence="1 2">
    <name type="scientific">Lepidopterella palustris CBS 459.81</name>
    <dbReference type="NCBI Taxonomy" id="1314670"/>
    <lineage>
        <taxon>Eukaryota</taxon>
        <taxon>Fungi</taxon>
        <taxon>Dikarya</taxon>
        <taxon>Ascomycota</taxon>
        <taxon>Pezizomycotina</taxon>
        <taxon>Dothideomycetes</taxon>
        <taxon>Pleosporomycetidae</taxon>
        <taxon>Mytilinidiales</taxon>
        <taxon>Argynnaceae</taxon>
        <taxon>Lepidopterella</taxon>
    </lineage>
</organism>